<dbReference type="EMBL" id="JAXQNO010000014">
    <property type="protein sequence ID" value="KAK4783984.1"/>
    <property type="molecule type" value="Genomic_DNA"/>
</dbReference>
<keyword evidence="5 6" id="KW-0472">Membrane</keyword>
<evidence type="ECO:0000256" key="4">
    <source>
        <dbReference type="ARBA" id="ARBA00022989"/>
    </source>
</evidence>
<evidence type="ECO:0000313" key="8">
    <source>
        <dbReference type="Proteomes" id="UP001346149"/>
    </source>
</evidence>
<keyword evidence="3 6" id="KW-0812">Transmembrane</keyword>
<keyword evidence="4 6" id="KW-1133">Transmembrane helix</keyword>
<comment type="similarity">
    <text evidence="2">Belongs to the tetraspanin (TM4SF) family.</text>
</comment>
<accession>A0AAN7LG38</accession>
<comment type="caution">
    <text evidence="7">The sequence shown here is derived from an EMBL/GenBank/DDBJ whole genome shotgun (WGS) entry which is preliminary data.</text>
</comment>
<keyword evidence="8" id="KW-1185">Reference proteome</keyword>
<feature type="transmembrane region" description="Helical" evidence="6">
    <location>
        <begin position="46"/>
        <end position="70"/>
    </location>
</feature>
<dbReference type="PANTHER" id="PTHR32191">
    <property type="entry name" value="TETRASPANIN-8-RELATED"/>
    <property type="match status" value="1"/>
</dbReference>
<dbReference type="AlphaFoldDB" id="A0AAN7LG38"/>
<gene>
    <name evidence="7" type="ORF">SAY86_018352</name>
</gene>
<feature type="transmembrane region" description="Helical" evidence="6">
    <location>
        <begin position="76"/>
        <end position="96"/>
    </location>
</feature>
<dbReference type="GO" id="GO:0016020">
    <property type="term" value="C:membrane"/>
    <property type="evidence" value="ECO:0007669"/>
    <property type="project" value="UniProtKB-SubCell"/>
</dbReference>
<evidence type="ECO:0008006" key="9">
    <source>
        <dbReference type="Google" id="ProtNLM"/>
    </source>
</evidence>
<evidence type="ECO:0000256" key="3">
    <source>
        <dbReference type="ARBA" id="ARBA00022692"/>
    </source>
</evidence>
<dbReference type="PRINTS" id="PR00259">
    <property type="entry name" value="TMFOUR"/>
</dbReference>
<evidence type="ECO:0000313" key="7">
    <source>
        <dbReference type="EMBL" id="KAK4783984.1"/>
    </source>
</evidence>
<protein>
    <recommendedName>
        <fullName evidence="9">Tetraspanin-8</fullName>
    </recommendedName>
</protein>
<evidence type="ECO:0000256" key="1">
    <source>
        <dbReference type="ARBA" id="ARBA00004141"/>
    </source>
</evidence>
<evidence type="ECO:0000256" key="6">
    <source>
        <dbReference type="SAM" id="Phobius"/>
    </source>
</evidence>
<sequence>MFRLSNNLVGILNFVTFLLSVPILGAGIWLANRASTDCEKFLEKPVIALGVFLMVVSLAGLLGACCGISWLLWLYLLVMFLLIVLLFCFTIFAFVVTNKGAGRVLSDRGYKEYRLGDYSNWLQKRVNSTKNWNKIRSCIIDSKVCSNLADDTANDSLDQFLAEHLSSLQSGCCKPSDDCGFTYVNATTWTTLPAGTVYNNPDCTLWSNDKNQLCYNCQSCKAGLLDNIKSDWKKVAVVNIIFLVFLIIVYSVGCCAFRNNREDRAFWKSRPYP</sequence>
<dbReference type="InterPro" id="IPR044991">
    <property type="entry name" value="TET_plant"/>
</dbReference>
<dbReference type="InterPro" id="IPR018503">
    <property type="entry name" value="Tetraspanin_CS"/>
</dbReference>
<dbReference type="Pfam" id="PF00335">
    <property type="entry name" value="Tetraspanin"/>
    <property type="match status" value="1"/>
</dbReference>
<evidence type="ECO:0000256" key="5">
    <source>
        <dbReference type="ARBA" id="ARBA00023136"/>
    </source>
</evidence>
<evidence type="ECO:0000256" key="2">
    <source>
        <dbReference type="ARBA" id="ARBA00006840"/>
    </source>
</evidence>
<organism evidence="7 8">
    <name type="scientific">Trapa natans</name>
    <name type="common">Water chestnut</name>
    <dbReference type="NCBI Taxonomy" id="22666"/>
    <lineage>
        <taxon>Eukaryota</taxon>
        <taxon>Viridiplantae</taxon>
        <taxon>Streptophyta</taxon>
        <taxon>Embryophyta</taxon>
        <taxon>Tracheophyta</taxon>
        <taxon>Spermatophyta</taxon>
        <taxon>Magnoliopsida</taxon>
        <taxon>eudicotyledons</taxon>
        <taxon>Gunneridae</taxon>
        <taxon>Pentapetalae</taxon>
        <taxon>rosids</taxon>
        <taxon>malvids</taxon>
        <taxon>Myrtales</taxon>
        <taxon>Lythraceae</taxon>
        <taxon>Trapa</taxon>
    </lineage>
</organism>
<dbReference type="PROSITE" id="PS00421">
    <property type="entry name" value="TM4_1"/>
    <property type="match status" value="1"/>
</dbReference>
<reference evidence="7 8" key="1">
    <citation type="journal article" date="2023" name="Hortic Res">
        <title>Pangenome of water caltrop reveals structural variations and asymmetric subgenome divergence after allopolyploidization.</title>
        <authorList>
            <person name="Zhang X."/>
            <person name="Chen Y."/>
            <person name="Wang L."/>
            <person name="Yuan Y."/>
            <person name="Fang M."/>
            <person name="Shi L."/>
            <person name="Lu R."/>
            <person name="Comes H.P."/>
            <person name="Ma Y."/>
            <person name="Chen Y."/>
            <person name="Huang G."/>
            <person name="Zhou Y."/>
            <person name="Zheng Z."/>
            <person name="Qiu Y."/>
        </authorList>
    </citation>
    <scope>NUCLEOTIDE SEQUENCE [LARGE SCALE GENOMIC DNA]</scope>
    <source>
        <strain evidence="7">F231</strain>
    </source>
</reference>
<dbReference type="InterPro" id="IPR018499">
    <property type="entry name" value="Tetraspanin/Peripherin"/>
</dbReference>
<dbReference type="GO" id="GO:0009734">
    <property type="term" value="P:auxin-activated signaling pathway"/>
    <property type="evidence" value="ECO:0007669"/>
    <property type="project" value="InterPro"/>
</dbReference>
<feature type="transmembrane region" description="Helical" evidence="6">
    <location>
        <begin position="235"/>
        <end position="253"/>
    </location>
</feature>
<comment type="subcellular location">
    <subcellularLocation>
        <location evidence="1">Membrane</location>
        <topology evidence="1">Multi-pass membrane protein</topology>
    </subcellularLocation>
</comment>
<name>A0AAN7LG38_TRANT</name>
<proteinExistence type="inferred from homology"/>
<dbReference type="Proteomes" id="UP001346149">
    <property type="component" value="Unassembled WGS sequence"/>
</dbReference>
<feature type="transmembrane region" description="Helical" evidence="6">
    <location>
        <begin position="12"/>
        <end position="34"/>
    </location>
</feature>